<keyword evidence="2" id="KW-1185">Reference proteome</keyword>
<organism evidence="1 2">
    <name type="scientific">Lepisosteus oculatus</name>
    <name type="common">Spotted gar</name>
    <dbReference type="NCBI Taxonomy" id="7918"/>
    <lineage>
        <taxon>Eukaryota</taxon>
        <taxon>Metazoa</taxon>
        <taxon>Chordata</taxon>
        <taxon>Craniata</taxon>
        <taxon>Vertebrata</taxon>
        <taxon>Euteleostomi</taxon>
        <taxon>Actinopterygii</taxon>
        <taxon>Neopterygii</taxon>
        <taxon>Holostei</taxon>
        <taxon>Semionotiformes</taxon>
        <taxon>Lepisosteidae</taxon>
        <taxon>Lepisosteus</taxon>
    </lineage>
</organism>
<dbReference type="GeneTree" id="ENSGT00940000176131"/>
<protein>
    <recommendedName>
        <fullName evidence="3">Endonuclease/exonuclease/phosphatase domain-containing protein</fullName>
    </recommendedName>
</protein>
<accession>W5NNG6</accession>
<dbReference type="Ensembl" id="ENSLOCT00000022216.1">
    <property type="protein sequence ID" value="ENSLOCP00000022175.1"/>
    <property type="gene ID" value="ENSLOCG00000018074.1"/>
</dbReference>
<dbReference type="InParanoid" id="W5NNG6"/>
<evidence type="ECO:0000313" key="2">
    <source>
        <dbReference type="Proteomes" id="UP000018468"/>
    </source>
</evidence>
<reference evidence="2" key="1">
    <citation type="submission" date="2011-12" db="EMBL/GenBank/DDBJ databases">
        <title>The Draft Genome of Lepisosteus oculatus.</title>
        <authorList>
            <consortium name="The Broad Institute Genome Assembly &amp; Analysis Group"/>
            <consortium name="Computational R&amp;D Group"/>
            <consortium name="and Sequencing Platform"/>
            <person name="Di Palma F."/>
            <person name="Alfoldi J."/>
            <person name="Johnson J."/>
            <person name="Berlin A."/>
            <person name="Gnerre S."/>
            <person name="Jaffe D."/>
            <person name="MacCallum I."/>
            <person name="Young S."/>
            <person name="Walker B.J."/>
            <person name="Lander E.S."/>
            <person name="Lindblad-Toh K."/>
        </authorList>
    </citation>
    <scope>NUCLEOTIDE SEQUENCE [LARGE SCALE GENOMIC DNA]</scope>
</reference>
<dbReference type="STRING" id="7918.ENSLOCP00000022175"/>
<proteinExistence type="predicted"/>
<evidence type="ECO:0008006" key="3">
    <source>
        <dbReference type="Google" id="ProtNLM"/>
    </source>
</evidence>
<dbReference type="AlphaFoldDB" id="W5NNG6"/>
<name>W5NNG6_LEPOC</name>
<dbReference type="SUPFAM" id="SSF56219">
    <property type="entry name" value="DNase I-like"/>
    <property type="match status" value="1"/>
</dbReference>
<dbReference type="Proteomes" id="UP000018468">
    <property type="component" value="Unassembled WGS sequence"/>
</dbReference>
<sequence length="333" mass="38209">LAGDFNFSFFPRLDKMPSSNVPSSKISKVVTNLCSEIDVIDIWRFFNPTARGFTFYSSPHQTASCTDHILLSSHMAHLVTDIGIDPITISDHAAVTMSMSSPRPVERFLVWGLNPFNLLDDEFRKFLNEQTKLYLHCNDIEETDPRAVWEAYKAYMRVMIISYTSKKKKEQISLQLALEKKKSKLEEEFYTAKSEKILIEIKEAWSKLNNLVTKKAERDVLYTRQCLFEKGNKANHLLARLARMAPSTNFISAIKDENGQRKLENKKINGIFKMFFEKLYSSETDKKLLQVSTFFKGIDIPQVSDTQKELLNKPISSKEIKTAIISLQSGKTP</sequence>
<dbReference type="PANTHER" id="PTHR19446">
    <property type="entry name" value="REVERSE TRANSCRIPTASES"/>
    <property type="match status" value="1"/>
</dbReference>
<dbReference type="OMA" id="ASCIDYI"/>
<reference evidence="1" key="3">
    <citation type="submission" date="2025-09" db="UniProtKB">
        <authorList>
            <consortium name="Ensembl"/>
        </authorList>
    </citation>
    <scope>IDENTIFICATION</scope>
</reference>
<dbReference type="Gene3D" id="3.60.10.10">
    <property type="entry name" value="Endonuclease/exonuclease/phosphatase"/>
    <property type="match status" value="1"/>
</dbReference>
<reference evidence="1" key="2">
    <citation type="submission" date="2025-08" db="UniProtKB">
        <authorList>
            <consortium name="Ensembl"/>
        </authorList>
    </citation>
    <scope>IDENTIFICATION</scope>
</reference>
<dbReference type="HOGENOM" id="CLU_000680_2_1_1"/>
<dbReference type="eggNOG" id="ENOG502RZEF">
    <property type="taxonomic scope" value="Eukaryota"/>
</dbReference>
<evidence type="ECO:0000313" key="1">
    <source>
        <dbReference type="Ensembl" id="ENSLOCP00000022175.1"/>
    </source>
</evidence>
<dbReference type="InterPro" id="IPR036691">
    <property type="entry name" value="Endo/exonu/phosph_ase_sf"/>
</dbReference>